<dbReference type="InterPro" id="IPR019050">
    <property type="entry name" value="FDF_dom"/>
</dbReference>
<evidence type="ECO:0000256" key="1">
    <source>
        <dbReference type="SAM" id="MobiDB-lite"/>
    </source>
</evidence>
<dbReference type="PhylomeDB" id="A0A061AQ65"/>
<dbReference type="PANTHER" id="PTHR13612">
    <property type="entry name" value="ENHANCER OF MRNA-DECAPPING PROTEIN 3"/>
    <property type="match status" value="1"/>
</dbReference>
<feature type="compositionally biased region" description="Basic and acidic residues" evidence="1">
    <location>
        <begin position="181"/>
        <end position="199"/>
    </location>
</feature>
<dbReference type="EMBL" id="LK052886">
    <property type="protein sequence ID" value="CDR37457.1"/>
    <property type="molecule type" value="Genomic_DNA"/>
</dbReference>
<feature type="region of interest" description="Disordered" evidence="1">
    <location>
        <begin position="68"/>
        <end position="135"/>
    </location>
</feature>
<dbReference type="InterPro" id="IPR036652">
    <property type="entry name" value="YjeF_N_dom_sf"/>
</dbReference>
<dbReference type="GO" id="GO:0000932">
    <property type="term" value="C:P-body"/>
    <property type="evidence" value="ECO:0007669"/>
    <property type="project" value="TreeGrafter"/>
</dbReference>
<dbReference type="OrthoDB" id="10030313at2759"/>
<name>A0A061AQ65_CYBFA</name>
<reference evidence="3" key="1">
    <citation type="journal article" date="2014" name="Genome Announc.">
        <title>Genome sequence of the yeast Cyberlindnera fabianii (Hansenula fabianii).</title>
        <authorList>
            <person name="Freel K.C."/>
            <person name="Sarilar V."/>
            <person name="Neuveglise C."/>
            <person name="Devillers H."/>
            <person name="Friedrich A."/>
            <person name="Schacherer J."/>
        </authorList>
    </citation>
    <scope>NUCLEOTIDE SEQUENCE</scope>
    <source>
        <strain evidence="3">YJS4271</strain>
    </source>
</reference>
<dbReference type="Pfam" id="PF09532">
    <property type="entry name" value="FDF"/>
    <property type="match status" value="1"/>
</dbReference>
<dbReference type="InterPro" id="IPR004443">
    <property type="entry name" value="YjeF_N_dom"/>
</dbReference>
<sequence>MVSVLGFRVRLELKAGNSLTGNVNNVADKVLTLDTVEFSDGTKKSNWKIAGSEILDLKVLDLPKELQKSKGKKKNNTQNPSTVVYSSNAPGTPGTPGSVSSQQHKGAKQKGNQKRNQSAGYMEEPSWGNADAVKSSGDFDFSGQTAAFDKNSALEEFAVRDNIDESQRLVGLNKKKTKYEHDENVLASNRKDGWEDQVHDSSSSSVPSGTEVASRKLAEVLQEKIPAQASKKAPRSPSVAGSIYQFASVSGEPLPLVTPVSLVEVERLTNENFKLTPRILAENCSRGVASIIIKMLGGHSRLAKSNHNLPPLVLLLVGNNRAGARALAAGRQLANHGVRAIAFTITNHTKPDEFEDHTAHQLELFTLCGGKCVSEMKQLTSVLGSIETPVELILDALQGYDTRIPDLWGEELQKANDIITWVNKTSGVNAVVSLDIPAGIDAGSGLAEENYLNAKFVVSTGLPLSGLELAYGNGIVSKGDWTHHLVDIGIPQKLFKKGNLRKFDRSWFNGQFVVSMDLVEKT</sequence>
<feature type="region of interest" description="Disordered" evidence="1">
    <location>
        <begin position="181"/>
        <end position="212"/>
    </location>
</feature>
<dbReference type="Pfam" id="PF03853">
    <property type="entry name" value="YjeF_N"/>
    <property type="match status" value="1"/>
</dbReference>
<feature type="domain" description="YjeF N-terminal" evidence="2">
    <location>
        <begin position="262"/>
        <end position="496"/>
    </location>
</feature>
<dbReference type="GO" id="GO:0003729">
    <property type="term" value="F:mRNA binding"/>
    <property type="evidence" value="ECO:0007669"/>
    <property type="project" value="TreeGrafter"/>
</dbReference>
<dbReference type="GO" id="GO:0031087">
    <property type="term" value="P:deadenylation-independent decapping of nuclear-transcribed mRNA"/>
    <property type="evidence" value="ECO:0007669"/>
    <property type="project" value="TreeGrafter"/>
</dbReference>
<gene>
    <name evidence="3" type="ORF">CYFA0S_01e10836g</name>
</gene>
<organism evidence="3">
    <name type="scientific">Cyberlindnera fabianii</name>
    <name type="common">Yeast</name>
    <name type="synonym">Hansenula fabianii</name>
    <dbReference type="NCBI Taxonomy" id="36022"/>
    <lineage>
        <taxon>Eukaryota</taxon>
        <taxon>Fungi</taxon>
        <taxon>Dikarya</taxon>
        <taxon>Ascomycota</taxon>
        <taxon>Saccharomycotina</taxon>
        <taxon>Saccharomycetes</taxon>
        <taxon>Phaffomycetales</taxon>
        <taxon>Phaffomycetaceae</taxon>
        <taxon>Cyberlindnera</taxon>
    </lineage>
</organism>
<dbReference type="GO" id="GO:0033962">
    <property type="term" value="P:P-body assembly"/>
    <property type="evidence" value="ECO:0007669"/>
    <property type="project" value="TreeGrafter"/>
</dbReference>
<proteinExistence type="predicted"/>
<feature type="compositionally biased region" description="Polar residues" evidence="1">
    <location>
        <begin position="76"/>
        <end position="104"/>
    </location>
</feature>
<evidence type="ECO:0000259" key="2">
    <source>
        <dbReference type="PROSITE" id="PS51385"/>
    </source>
</evidence>
<evidence type="ECO:0000313" key="3">
    <source>
        <dbReference type="EMBL" id="CDR37457.1"/>
    </source>
</evidence>
<dbReference type="SUPFAM" id="SSF64153">
    <property type="entry name" value="YjeF N-terminal domain-like"/>
    <property type="match status" value="1"/>
</dbReference>
<dbReference type="Gene3D" id="3.40.50.10260">
    <property type="entry name" value="YjeF N-terminal domain"/>
    <property type="match status" value="1"/>
</dbReference>
<dbReference type="PANTHER" id="PTHR13612:SF0">
    <property type="entry name" value="ENHANCER OF MRNA-DECAPPING PROTEIN 3"/>
    <property type="match status" value="1"/>
</dbReference>
<dbReference type="VEuPathDB" id="FungiDB:BON22_0367"/>
<protein>
    <submittedName>
        <fullName evidence="3">CYFA0S01e10836g1_1</fullName>
    </submittedName>
</protein>
<dbReference type="AlphaFoldDB" id="A0A061AQ65"/>
<dbReference type="PROSITE" id="PS51385">
    <property type="entry name" value="YJEF_N"/>
    <property type="match status" value="1"/>
</dbReference>
<accession>A0A061AQ65</accession>
<dbReference type="SMART" id="SM01199">
    <property type="entry name" value="FDF"/>
    <property type="match status" value="1"/>
</dbReference>